<keyword evidence="4" id="KW-0378">Hydrolase</keyword>
<proteinExistence type="inferred from homology"/>
<dbReference type="Gene3D" id="3.90.230.10">
    <property type="entry name" value="Creatinase/methionine aminopeptidase superfamily"/>
    <property type="match status" value="1"/>
</dbReference>
<dbReference type="EMBL" id="MCFC01000002">
    <property type="protein sequence ID" value="ORY34724.1"/>
    <property type="molecule type" value="Genomic_DNA"/>
</dbReference>
<dbReference type="GO" id="GO:0030145">
    <property type="term" value="F:manganese ion binding"/>
    <property type="evidence" value="ECO:0007669"/>
    <property type="project" value="InterPro"/>
</dbReference>
<evidence type="ECO:0000256" key="6">
    <source>
        <dbReference type="RuleBase" id="RU000590"/>
    </source>
</evidence>
<evidence type="ECO:0000259" key="7">
    <source>
        <dbReference type="SMART" id="SM01011"/>
    </source>
</evidence>
<dbReference type="Proteomes" id="UP000193986">
    <property type="component" value="Unassembled WGS sequence"/>
</dbReference>
<dbReference type="Pfam" id="PF00557">
    <property type="entry name" value="Peptidase_M24"/>
    <property type="match status" value="1"/>
</dbReference>
<dbReference type="Gene3D" id="3.40.350.10">
    <property type="entry name" value="Creatinase/prolidase N-terminal domain"/>
    <property type="match status" value="1"/>
</dbReference>
<keyword evidence="5" id="KW-0464">Manganese</keyword>
<dbReference type="SUPFAM" id="SSF53092">
    <property type="entry name" value="Creatinase/prolidase N-terminal domain"/>
    <property type="match status" value="1"/>
</dbReference>
<comment type="cofactor">
    <cofactor evidence="1">
        <name>Mn(2+)</name>
        <dbReference type="ChEBI" id="CHEBI:29035"/>
    </cofactor>
</comment>
<dbReference type="GO" id="GO:0006508">
    <property type="term" value="P:proteolysis"/>
    <property type="evidence" value="ECO:0007669"/>
    <property type="project" value="TreeGrafter"/>
</dbReference>
<dbReference type="CDD" id="cd01087">
    <property type="entry name" value="Prolidase"/>
    <property type="match status" value="1"/>
</dbReference>
<organism evidence="8 9">
    <name type="scientific">Naematelia encephala</name>
    <dbReference type="NCBI Taxonomy" id="71784"/>
    <lineage>
        <taxon>Eukaryota</taxon>
        <taxon>Fungi</taxon>
        <taxon>Dikarya</taxon>
        <taxon>Basidiomycota</taxon>
        <taxon>Agaricomycotina</taxon>
        <taxon>Tremellomycetes</taxon>
        <taxon>Tremellales</taxon>
        <taxon>Naemateliaceae</taxon>
        <taxon>Naematelia</taxon>
    </lineage>
</organism>
<sequence length="569" mass="62731">MSKYPARQHATKLAAALLPLLPEEQRTKTHVVILQACPTTCRDDTDREMSFHQEANFNYLTGCLVPSATVVISIKYTNTNTKIESDSVAEISHKLYIPPADPLVTLWSVAPPTLEEAIATYESDSISYTTDLVAPISSASGQVIIHTLPITIEFPPLPSILGLGLEKGFQGHTTEYLRNALHIARLIKTDEEIQLIREANRISSGAHEVLMRELGRFAASRNGNGLAVKDGKKGGEKGQRTGKEALKEWEVESEMDAEALFVAVCKRSGAEQAYLPIVASGTRASTLHYVCNDRLFPSTATPRHPGDTTFIPKPLAKGCCGSVPDHDHATPATSFHSSAFQPQVLLMDAGCEWRGYASDITRTIPIGNGGKFTDRAAEIYDTVLRMQKESEAMIRPGIHWDTLHLHTHKVLIDRFLELGIFTGGTAEEILASGISAAFYPHGLGHALGLDVHDSLQYLRSTHIDIPPESKSSKLYTYLRIRQPLQKGFVLTVEPGCYFAPQMMEEHGVWENKYVNKDKLRDYIPVGGVRIEDVVVVTKDGWENLTTVGRERKWVEAVCSGEDQVVSNGH</sequence>
<dbReference type="InParanoid" id="A0A1Y2BIW3"/>
<evidence type="ECO:0000313" key="8">
    <source>
        <dbReference type="EMBL" id="ORY34724.1"/>
    </source>
</evidence>
<dbReference type="Pfam" id="PF05195">
    <property type="entry name" value="AMP_N"/>
    <property type="match status" value="1"/>
</dbReference>
<keyword evidence="9" id="KW-1185">Reference proteome</keyword>
<dbReference type="InterPro" id="IPR000994">
    <property type="entry name" value="Pept_M24"/>
</dbReference>
<dbReference type="GO" id="GO:0070006">
    <property type="term" value="F:metalloaminopeptidase activity"/>
    <property type="evidence" value="ECO:0007669"/>
    <property type="project" value="InterPro"/>
</dbReference>
<dbReference type="PROSITE" id="PS00491">
    <property type="entry name" value="PROLINE_PEPTIDASE"/>
    <property type="match status" value="1"/>
</dbReference>
<evidence type="ECO:0000256" key="3">
    <source>
        <dbReference type="ARBA" id="ARBA00022723"/>
    </source>
</evidence>
<dbReference type="AlphaFoldDB" id="A0A1Y2BIW3"/>
<dbReference type="STRING" id="71784.A0A1Y2BIW3"/>
<feature type="domain" description="Aminopeptidase P N-terminal" evidence="7">
    <location>
        <begin position="4"/>
        <end position="155"/>
    </location>
</feature>
<evidence type="ECO:0000256" key="1">
    <source>
        <dbReference type="ARBA" id="ARBA00001936"/>
    </source>
</evidence>
<evidence type="ECO:0000256" key="5">
    <source>
        <dbReference type="ARBA" id="ARBA00023211"/>
    </source>
</evidence>
<reference evidence="8 9" key="1">
    <citation type="submission" date="2016-07" db="EMBL/GenBank/DDBJ databases">
        <title>Pervasive Adenine N6-methylation of Active Genes in Fungi.</title>
        <authorList>
            <consortium name="DOE Joint Genome Institute"/>
            <person name="Mondo S.J."/>
            <person name="Dannebaum R.O."/>
            <person name="Kuo R.C."/>
            <person name="Labutti K."/>
            <person name="Haridas S."/>
            <person name="Kuo A."/>
            <person name="Salamov A."/>
            <person name="Ahrendt S.R."/>
            <person name="Lipzen A."/>
            <person name="Sullivan W."/>
            <person name="Andreopoulos W.B."/>
            <person name="Clum A."/>
            <person name="Lindquist E."/>
            <person name="Daum C."/>
            <person name="Ramamoorthy G.K."/>
            <person name="Gryganskyi A."/>
            <person name="Culley D."/>
            <person name="Magnuson J.K."/>
            <person name="James T.Y."/>
            <person name="O'Malley M.A."/>
            <person name="Stajich J.E."/>
            <person name="Spatafora J.W."/>
            <person name="Visel A."/>
            <person name="Grigoriev I.V."/>
        </authorList>
    </citation>
    <scope>NUCLEOTIDE SEQUENCE [LARGE SCALE GENOMIC DNA]</scope>
    <source>
        <strain evidence="8 9">68-887.2</strain>
    </source>
</reference>
<dbReference type="InterPro" id="IPR029149">
    <property type="entry name" value="Creatin/AminoP/Spt16_N"/>
</dbReference>
<dbReference type="OrthoDB" id="10261878at2759"/>
<dbReference type="PANTHER" id="PTHR43226">
    <property type="entry name" value="XAA-PRO AMINOPEPTIDASE 3"/>
    <property type="match status" value="1"/>
</dbReference>
<dbReference type="PANTHER" id="PTHR43226:SF1">
    <property type="entry name" value="XAA-PRO DIPEPTIDASE"/>
    <property type="match status" value="1"/>
</dbReference>
<evidence type="ECO:0000256" key="4">
    <source>
        <dbReference type="ARBA" id="ARBA00022801"/>
    </source>
</evidence>
<dbReference type="InterPro" id="IPR052433">
    <property type="entry name" value="X-Pro_dipept-like"/>
</dbReference>
<dbReference type="SMART" id="SM01011">
    <property type="entry name" value="AMP_N"/>
    <property type="match status" value="1"/>
</dbReference>
<dbReference type="SUPFAM" id="SSF55920">
    <property type="entry name" value="Creatinase/aminopeptidase"/>
    <property type="match status" value="2"/>
</dbReference>
<gene>
    <name evidence="8" type="ORF">BCR39DRAFT_476380</name>
</gene>
<comment type="caution">
    <text evidence="8">The sequence shown here is derived from an EMBL/GenBank/DDBJ whole genome shotgun (WGS) entry which is preliminary data.</text>
</comment>
<comment type="similarity">
    <text evidence="2 6">Belongs to the peptidase M24B family.</text>
</comment>
<name>A0A1Y2BIW3_9TREE</name>
<protein>
    <submittedName>
        <fullName evidence="8">Metallopeptidase family M24-domain-containing protein</fullName>
    </submittedName>
</protein>
<dbReference type="InterPro" id="IPR001131">
    <property type="entry name" value="Peptidase_M24B_aminopep-P_CS"/>
</dbReference>
<evidence type="ECO:0000313" key="9">
    <source>
        <dbReference type="Proteomes" id="UP000193986"/>
    </source>
</evidence>
<dbReference type="InterPro" id="IPR007865">
    <property type="entry name" value="Aminopep_P_N"/>
</dbReference>
<evidence type="ECO:0000256" key="2">
    <source>
        <dbReference type="ARBA" id="ARBA00008766"/>
    </source>
</evidence>
<accession>A0A1Y2BIW3</accession>
<dbReference type="InterPro" id="IPR036005">
    <property type="entry name" value="Creatinase/aminopeptidase-like"/>
</dbReference>
<keyword evidence="3 6" id="KW-0479">Metal-binding</keyword>